<evidence type="ECO:0000313" key="2">
    <source>
        <dbReference type="EMBL" id="GBM54655.1"/>
    </source>
</evidence>
<comment type="caution">
    <text evidence="2">The sequence shown here is derived from an EMBL/GenBank/DDBJ whole genome shotgun (WGS) entry which is preliminary data.</text>
</comment>
<dbReference type="AlphaFoldDB" id="A0A4Y2GPD0"/>
<proteinExistence type="predicted"/>
<keyword evidence="3" id="KW-1185">Reference proteome</keyword>
<evidence type="ECO:0008006" key="4">
    <source>
        <dbReference type="Google" id="ProtNLM"/>
    </source>
</evidence>
<organism evidence="2 3">
    <name type="scientific">Araneus ventricosus</name>
    <name type="common">Orbweaver spider</name>
    <name type="synonym">Epeira ventricosa</name>
    <dbReference type="NCBI Taxonomy" id="182803"/>
    <lineage>
        <taxon>Eukaryota</taxon>
        <taxon>Metazoa</taxon>
        <taxon>Ecdysozoa</taxon>
        <taxon>Arthropoda</taxon>
        <taxon>Chelicerata</taxon>
        <taxon>Arachnida</taxon>
        <taxon>Araneae</taxon>
        <taxon>Araneomorphae</taxon>
        <taxon>Entelegynae</taxon>
        <taxon>Araneoidea</taxon>
        <taxon>Araneidae</taxon>
        <taxon>Araneus</taxon>
    </lineage>
</organism>
<name>A0A4Y2GPD0_ARAVE</name>
<dbReference type="Proteomes" id="UP000499080">
    <property type="component" value="Unassembled WGS sequence"/>
</dbReference>
<protein>
    <recommendedName>
        <fullName evidence="4">Cathepsin propeptide inhibitor domain-containing protein</fullName>
    </recommendedName>
</protein>
<sequence length="251" mass="28306">MFLYTTFGISSCHILGSSIFKTPRAYRTFGFNKYVAGPSGPGYGPGSQGSGPGGLDLQQQQPAATSGQYGPGSRTIWTLDLEDMDLVDPGSSAAASRRCSKWTWRIWTWKYRKDHLDMCWTRRMLVKSQELYSEAFRKIRVKGNGDVNSKRHEFYESRNNKISHEFYKAHLGNEICRYLDPQRDTVSQDHPWTWWTRVSSMAAAAAASGPGGYYVDLEARNHLDLVDGGYGPKQGMFGNTFVNRKIKGSFQ</sequence>
<accession>A0A4Y2GPD0</accession>
<reference evidence="2 3" key="1">
    <citation type="journal article" date="2019" name="Sci. Rep.">
        <title>Orb-weaving spider Araneus ventricosus genome elucidates the spidroin gene catalogue.</title>
        <authorList>
            <person name="Kono N."/>
            <person name="Nakamura H."/>
            <person name="Ohtoshi R."/>
            <person name="Moran D.A.P."/>
            <person name="Shinohara A."/>
            <person name="Yoshida Y."/>
            <person name="Fujiwara M."/>
            <person name="Mori M."/>
            <person name="Tomita M."/>
            <person name="Arakawa K."/>
        </authorList>
    </citation>
    <scope>NUCLEOTIDE SEQUENCE [LARGE SCALE GENOMIC DNA]</scope>
</reference>
<feature type="compositionally biased region" description="Gly residues" evidence="1">
    <location>
        <begin position="41"/>
        <end position="54"/>
    </location>
</feature>
<gene>
    <name evidence="2" type="ORF">AVEN_121536_1</name>
</gene>
<evidence type="ECO:0000313" key="3">
    <source>
        <dbReference type="Proteomes" id="UP000499080"/>
    </source>
</evidence>
<feature type="region of interest" description="Disordered" evidence="1">
    <location>
        <begin position="41"/>
        <end position="71"/>
    </location>
</feature>
<evidence type="ECO:0000256" key="1">
    <source>
        <dbReference type="SAM" id="MobiDB-lite"/>
    </source>
</evidence>
<dbReference type="EMBL" id="BGPR01001469">
    <property type="protein sequence ID" value="GBM54655.1"/>
    <property type="molecule type" value="Genomic_DNA"/>
</dbReference>